<feature type="transmembrane region" description="Helical" evidence="6">
    <location>
        <begin position="156"/>
        <end position="175"/>
    </location>
</feature>
<dbReference type="GO" id="GO:0005886">
    <property type="term" value="C:plasma membrane"/>
    <property type="evidence" value="ECO:0007669"/>
    <property type="project" value="UniProtKB-SubCell"/>
</dbReference>
<feature type="transmembrane region" description="Helical" evidence="6">
    <location>
        <begin position="181"/>
        <end position="198"/>
    </location>
</feature>
<dbReference type="InterPro" id="IPR001182">
    <property type="entry name" value="FtsW/RodA"/>
</dbReference>
<dbReference type="PANTHER" id="PTHR30474:SF1">
    <property type="entry name" value="PEPTIDOGLYCAN GLYCOSYLTRANSFERASE MRDB"/>
    <property type="match status" value="1"/>
</dbReference>
<gene>
    <name evidence="6" type="primary">mrdB</name>
    <name evidence="6" type="synonym">rodA</name>
    <name evidence="7" type="ORF">BECKTC1821E_GA0114239_104712</name>
</gene>
<dbReference type="Pfam" id="PF01098">
    <property type="entry name" value="FTSW_RODA_SPOVE"/>
    <property type="match status" value="1"/>
</dbReference>
<evidence type="ECO:0000256" key="2">
    <source>
        <dbReference type="ARBA" id="ARBA00022692"/>
    </source>
</evidence>
<keyword evidence="6" id="KW-0573">Peptidoglycan synthesis</keyword>
<proteinExistence type="inferred from homology"/>
<evidence type="ECO:0000256" key="5">
    <source>
        <dbReference type="ARBA" id="ARBA00023136"/>
    </source>
</evidence>
<dbReference type="GO" id="GO:0051301">
    <property type="term" value="P:cell division"/>
    <property type="evidence" value="ECO:0007669"/>
    <property type="project" value="InterPro"/>
</dbReference>
<keyword evidence="6" id="KW-0328">Glycosyltransferase</keyword>
<feature type="transmembrane region" description="Helical" evidence="6">
    <location>
        <begin position="290"/>
        <end position="311"/>
    </location>
</feature>
<keyword evidence="6" id="KW-0961">Cell wall biogenesis/degradation</keyword>
<keyword evidence="6" id="KW-0808">Transferase</keyword>
<dbReference type="EC" id="2.4.99.28" evidence="6"/>
<dbReference type="GO" id="GO:0071555">
    <property type="term" value="P:cell wall organization"/>
    <property type="evidence" value="ECO:0007669"/>
    <property type="project" value="UniProtKB-KW"/>
</dbReference>
<dbReference type="HAMAP" id="MF_02079">
    <property type="entry name" value="PGT_RodA"/>
    <property type="match status" value="1"/>
</dbReference>
<dbReference type="AlphaFoldDB" id="A0A450YV02"/>
<keyword evidence="4 6" id="KW-1133">Transmembrane helix</keyword>
<accession>A0A450YV02</accession>
<dbReference type="GO" id="GO:0015648">
    <property type="term" value="F:lipid-linked peptidoglycan transporter activity"/>
    <property type="evidence" value="ECO:0007669"/>
    <property type="project" value="TreeGrafter"/>
</dbReference>
<dbReference type="UniPathway" id="UPA00219"/>
<dbReference type="GO" id="GO:0009252">
    <property type="term" value="P:peptidoglycan biosynthetic process"/>
    <property type="evidence" value="ECO:0007669"/>
    <property type="project" value="UniProtKB-UniRule"/>
</dbReference>
<evidence type="ECO:0000256" key="4">
    <source>
        <dbReference type="ARBA" id="ARBA00022989"/>
    </source>
</evidence>
<dbReference type="GO" id="GO:0032153">
    <property type="term" value="C:cell division site"/>
    <property type="evidence" value="ECO:0007669"/>
    <property type="project" value="TreeGrafter"/>
</dbReference>
<evidence type="ECO:0000313" key="7">
    <source>
        <dbReference type="EMBL" id="VFK45377.1"/>
    </source>
</evidence>
<feature type="transmembrane region" description="Helical" evidence="6">
    <location>
        <begin position="96"/>
        <end position="114"/>
    </location>
</feature>
<dbReference type="EMBL" id="CAADFT010000047">
    <property type="protein sequence ID" value="VFK45377.1"/>
    <property type="molecule type" value="Genomic_DNA"/>
</dbReference>
<feature type="transmembrane region" description="Helical" evidence="6">
    <location>
        <begin position="323"/>
        <end position="350"/>
    </location>
</feature>
<dbReference type="PANTHER" id="PTHR30474">
    <property type="entry name" value="CELL CYCLE PROTEIN"/>
    <property type="match status" value="1"/>
</dbReference>
<comment type="subcellular location">
    <subcellularLocation>
        <location evidence="6">Cell inner membrane</location>
        <topology evidence="6">Multi-pass membrane protein</topology>
    </subcellularLocation>
    <subcellularLocation>
        <location evidence="1">Membrane</location>
        <topology evidence="1">Multi-pass membrane protein</topology>
    </subcellularLocation>
</comment>
<dbReference type="GO" id="GO:0008955">
    <property type="term" value="F:peptidoglycan glycosyltransferase activity"/>
    <property type="evidence" value="ECO:0007669"/>
    <property type="project" value="UniProtKB-UniRule"/>
</dbReference>
<reference evidence="7" key="1">
    <citation type="submission" date="2019-02" db="EMBL/GenBank/DDBJ databases">
        <authorList>
            <person name="Gruber-Vodicka R. H."/>
            <person name="Seah K. B. B."/>
        </authorList>
    </citation>
    <scope>NUCLEOTIDE SEQUENCE</scope>
    <source>
        <strain evidence="7">BECK_BZ125</strain>
    </source>
</reference>
<feature type="transmembrane region" description="Helical" evidence="6">
    <location>
        <begin position="69"/>
        <end position="90"/>
    </location>
</feature>
<keyword evidence="2 6" id="KW-0812">Transmembrane</keyword>
<keyword evidence="6" id="KW-0997">Cell inner membrane</keyword>
<feature type="transmembrane region" description="Helical" evidence="6">
    <location>
        <begin position="356"/>
        <end position="375"/>
    </location>
</feature>
<feature type="transmembrane region" description="Helical" evidence="6">
    <location>
        <begin position="203"/>
        <end position="221"/>
    </location>
</feature>
<comment type="catalytic activity">
    <reaction evidence="6">
        <text>[GlcNAc-(1-&gt;4)-Mur2Ac(oyl-L-Ala-gamma-D-Glu-L-Lys-D-Ala-D-Ala)](n)-di-trans,octa-cis-undecaprenyl diphosphate + beta-D-GlcNAc-(1-&gt;4)-Mur2Ac(oyl-L-Ala-gamma-D-Glu-L-Lys-D-Ala-D-Ala)-di-trans,octa-cis-undecaprenyl diphosphate = [GlcNAc-(1-&gt;4)-Mur2Ac(oyl-L-Ala-gamma-D-Glu-L-Lys-D-Ala-D-Ala)](n+1)-di-trans,octa-cis-undecaprenyl diphosphate + di-trans,octa-cis-undecaprenyl diphosphate + H(+)</text>
        <dbReference type="Rhea" id="RHEA:23708"/>
        <dbReference type="Rhea" id="RHEA-COMP:9602"/>
        <dbReference type="Rhea" id="RHEA-COMP:9603"/>
        <dbReference type="ChEBI" id="CHEBI:15378"/>
        <dbReference type="ChEBI" id="CHEBI:58405"/>
        <dbReference type="ChEBI" id="CHEBI:60033"/>
        <dbReference type="ChEBI" id="CHEBI:78435"/>
        <dbReference type="EC" id="2.4.99.28"/>
    </reaction>
</comment>
<evidence type="ECO:0000256" key="3">
    <source>
        <dbReference type="ARBA" id="ARBA00022960"/>
    </source>
</evidence>
<name>A0A450YV02_9GAMM</name>
<dbReference type="NCBIfam" id="TIGR02210">
    <property type="entry name" value="rodA_shape"/>
    <property type="match status" value="1"/>
</dbReference>
<feature type="transmembrane region" description="Helical" evidence="6">
    <location>
        <begin position="37"/>
        <end position="57"/>
    </location>
</feature>
<protein>
    <recommendedName>
        <fullName evidence="6">Peptidoglycan glycosyltransferase MrdB</fullName>
        <shortName evidence="6">PGT</shortName>
        <ecNumber evidence="6">2.4.99.28</ecNumber>
    </recommendedName>
    <alternativeName>
        <fullName evidence="6">Cell elongation protein RodA</fullName>
    </alternativeName>
    <alternativeName>
        <fullName evidence="6">Cell wall polymerase</fullName>
    </alternativeName>
    <alternativeName>
        <fullName evidence="6">Peptidoglycan polymerase</fullName>
        <shortName evidence="6">PG polymerase</shortName>
    </alternativeName>
</protein>
<keyword evidence="3 6" id="KW-0133">Cell shape</keyword>
<comment type="function">
    <text evidence="6">Peptidoglycan polymerase that is essential for cell wall elongation.</text>
</comment>
<keyword evidence="5 6" id="KW-0472">Membrane</keyword>
<comment type="similarity">
    <text evidence="6">Belongs to the SEDS family. MrdB/RodA subfamily.</text>
</comment>
<evidence type="ECO:0000256" key="6">
    <source>
        <dbReference type="HAMAP-Rule" id="MF_02079"/>
    </source>
</evidence>
<dbReference type="InterPro" id="IPR011923">
    <property type="entry name" value="RodA/MrdB"/>
</dbReference>
<sequence>MKDKKIQHSRSQKSFSRLNQNFLNNKLALSQRLHLDIPLLLGLMLLSIIGLIVLYSASGQDLQLIIRQSIRLSVAFGIMLIMAQITPHLFFYWTPWLYVLGIVLLLAVLTAGDVGGGAQRWLQLGVVRFQPSEMLKILVPMMISRYFVNKTLPPKIIHIAGAALLALIPAILVAWEPDLGTAFFILCAGGFVVFLAGIGWKSVLSIGALTTICAPLLWFFMHDYQRKRVLTFLNPEQDPFGSGYHIIQSKIAIGSGGLFGKGWLNGTQSQLNFLPERSTDFIFAVFSEEFGLLGIMVLLTLYLFVIFRGLYLALNTQELFGRLLGGSLILTFFVYVFVNIGMVSGLLPVVGAPLPLLSYGGTSLVTLLAAFGILMSMHAHRRLLSD</sequence>
<evidence type="ECO:0000256" key="1">
    <source>
        <dbReference type="ARBA" id="ARBA00004141"/>
    </source>
</evidence>
<comment type="pathway">
    <text evidence="6">Cell wall biogenesis; peptidoglycan biosynthesis.</text>
</comment>
<keyword evidence="6" id="KW-1003">Cell membrane</keyword>
<organism evidence="7">
    <name type="scientific">Candidatus Kentrum sp. TC</name>
    <dbReference type="NCBI Taxonomy" id="2126339"/>
    <lineage>
        <taxon>Bacteria</taxon>
        <taxon>Pseudomonadati</taxon>
        <taxon>Pseudomonadota</taxon>
        <taxon>Gammaproteobacteria</taxon>
        <taxon>Candidatus Kentrum</taxon>
    </lineage>
</organism>
<dbReference type="GO" id="GO:0008360">
    <property type="term" value="P:regulation of cell shape"/>
    <property type="evidence" value="ECO:0007669"/>
    <property type="project" value="UniProtKB-KW"/>
</dbReference>